<reference evidence="1 3" key="1">
    <citation type="journal article" date="2011" name="Nature">
        <title>The Medicago genome provides insight into the evolution of rhizobial symbioses.</title>
        <authorList>
            <person name="Young N.D."/>
            <person name="Debelle F."/>
            <person name="Oldroyd G.E."/>
            <person name="Geurts R."/>
            <person name="Cannon S.B."/>
            <person name="Udvardi M.K."/>
            <person name="Benedito V.A."/>
            <person name="Mayer K.F."/>
            <person name="Gouzy J."/>
            <person name="Schoof H."/>
            <person name="Van de Peer Y."/>
            <person name="Proost S."/>
            <person name="Cook D.R."/>
            <person name="Meyers B.C."/>
            <person name="Spannagl M."/>
            <person name="Cheung F."/>
            <person name="De Mita S."/>
            <person name="Krishnakumar V."/>
            <person name="Gundlach H."/>
            <person name="Zhou S."/>
            <person name="Mudge J."/>
            <person name="Bharti A.K."/>
            <person name="Murray J.D."/>
            <person name="Naoumkina M.A."/>
            <person name="Rosen B."/>
            <person name="Silverstein K.A."/>
            <person name="Tang H."/>
            <person name="Rombauts S."/>
            <person name="Zhao P.X."/>
            <person name="Zhou P."/>
            <person name="Barbe V."/>
            <person name="Bardou P."/>
            <person name="Bechner M."/>
            <person name="Bellec A."/>
            <person name="Berger A."/>
            <person name="Berges H."/>
            <person name="Bidwell S."/>
            <person name="Bisseling T."/>
            <person name="Choisne N."/>
            <person name="Couloux A."/>
            <person name="Denny R."/>
            <person name="Deshpande S."/>
            <person name="Dai X."/>
            <person name="Doyle J.J."/>
            <person name="Dudez A.M."/>
            <person name="Farmer A.D."/>
            <person name="Fouteau S."/>
            <person name="Franken C."/>
            <person name="Gibelin C."/>
            <person name="Gish J."/>
            <person name="Goldstein S."/>
            <person name="Gonzalez A.J."/>
            <person name="Green P.J."/>
            <person name="Hallab A."/>
            <person name="Hartog M."/>
            <person name="Hua A."/>
            <person name="Humphray S.J."/>
            <person name="Jeong D.H."/>
            <person name="Jing Y."/>
            <person name="Jocker A."/>
            <person name="Kenton S.M."/>
            <person name="Kim D.J."/>
            <person name="Klee K."/>
            <person name="Lai H."/>
            <person name="Lang C."/>
            <person name="Lin S."/>
            <person name="Macmil S.L."/>
            <person name="Magdelenat G."/>
            <person name="Matthews L."/>
            <person name="McCorrison J."/>
            <person name="Monaghan E.L."/>
            <person name="Mun J.H."/>
            <person name="Najar F.Z."/>
            <person name="Nicholson C."/>
            <person name="Noirot C."/>
            <person name="O'Bleness M."/>
            <person name="Paule C.R."/>
            <person name="Poulain J."/>
            <person name="Prion F."/>
            <person name="Qin B."/>
            <person name="Qu C."/>
            <person name="Retzel E.F."/>
            <person name="Riddle C."/>
            <person name="Sallet E."/>
            <person name="Samain S."/>
            <person name="Samson N."/>
            <person name="Sanders I."/>
            <person name="Saurat O."/>
            <person name="Scarpelli C."/>
            <person name="Schiex T."/>
            <person name="Segurens B."/>
            <person name="Severin A.J."/>
            <person name="Sherrier D.J."/>
            <person name="Shi R."/>
            <person name="Sims S."/>
            <person name="Singer S.R."/>
            <person name="Sinharoy S."/>
            <person name="Sterck L."/>
            <person name="Viollet A."/>
            <person name="Wang B.B."/>
            <person name="Wang K."/>
            <person name="Wang M."/>
            <person name="Wang X."/>
            <person name="Warfsmann J."/>
            <person name="Weissenbach J."/>
            <person name="White D.D."/>
            <person name="White J.D."/>
            <person name="Wiley G.B."/>
            <person name="Wincker P."/>
            <person name="Xing Y."/>
            <person name="Yang L."/>
            <person name="Yao Z."/>
            <person name="Ying F."/>
            <person name="Zhai J."/>
            <person name="Zhou L."/>
            <person name="Zuber A."/>
            <person name="Denarie J."/>
            <person name="Dixon R.A."/>
            <person name="May G.D."/>
            <person name="Schwartz D.C."/>
            <person name="Rogers J."/>
            <person name="Quetier F."/>
            <person name="Town C.D."/>
            <person name="Roe B.A."/>
        </authorList>
    </citation>
    <scope>NUCLEOTIDE SEQUENCE [LARGE SCALE GENOMIC DNA]</scope>
    <source>
        <strain evidence="1">A17</strain>
        <strain evidence="2 3">cv. Jemalong A17</strain>
    </source>
</reference>
<accession>G7L6N6</accession>
<name>G7L6N6_MEDTR</name>
<dbReference type="EnsemblPlants" id="AES80293">
    <property type="protein sequence ID" value="AES80293"/>
    <property type="gene ID" value="MTR_7g078980"/>
</dbReference>
<dbReference type="EMBL" id="CM001223">
    <property type="protein sequence ID" value="AES80293.1"/>
    <property type="molecule type" value="Genomic_DNA"/>
</dbReference>
<reference evidence="2" key="3">
    <citation type="submission" date="2015-04" db="UniProtKB">
        <authorList>
            <consortium name="EnsemblPlants"/>
        </authorList>
    </citation>
    <scope>IDENTIFICATION</scope>
    <source>
        <strain evidence="2">cv. Jemalong A17</strain>
    </source>
</reference>
<keyword evidence="3" id="KW-1185">Reference proteome</keyword>
<reference evidence="1 3" key="2">
    <citation type="journal article" date="2014" name="BMC Genomics">
        <title>An improved genome release (version Mt4.0) for the model legume Medicago truncatula.</title>
        <authorList>
            <person name="Tang H."/>
            <person name="Krishnakumar V."/>
            <person name="Bidwell S."/>
            <person name="Rosen B."/>
            <person name="Chan A."/>
            <person name="Zhou S."/>
            <person name="Gentzbittel L."/>
            <person name="Childs K.L."/>
            <person name="Yandell M."/>
            <person name="Gundlach H."/>
            <person name="Mayer K.F."/>
            <person name="Schwartz D.C."/>
            <person name="Town C.D."/>
        </authorList>
    </citation>
    <scope>GENOME REANNOTATION</scope>
    <source>
        <strain evidence="2 3">cv. Jemalong A17</strain>
    </source>
</reference>
<dbReference type="HOGENOM" id="CLU_2162190_0_0_1"/>
<evidence type="ECO:0000313" key="3">
    <source>
        <dbReference type="Proteomes" id="UP000002051"/>
    </source>
</evidence>
<evidence type="ECO:0000313" key="1">
    <source>
        <dbReference type="EMBL" id="AES80293.1"/>
    </source>
</evidence>
<evidence type="ECO:0000313" key="2">
    <source>
        <dbReference type="EnsemblPlants" id="AES80293"/>
    </source>
</evidence>
<organism evidence="1 3">
    <name type="scientific">Medicago truncatula</name>
    <name type="common">Barrel medic</name>
    <name type="synonym">Medicago tribuloides</name>
    <dbReference type="NCBI Taxonomy" id="3880"/>
    <lineage>
        <taxon>Eukaryota</taxon>
        <taxon>Viridiplantae</taxon>
        <taxon>Streptophyta</taxon>
        <taxon>Embryophyta</taxon>
        <taxon>Tracheophyta</taxon>
        <taxon>Spermatophyta</taxon>
        <taxon>Magnoliopsida</taxon>
        <taxon>eudicotyledons</taxon>
        <taxon>Gunneridae</taxon>
        <taxon>Pentapetalae</taxon>
        <taxon>rosids</taxon>
        <taxon>fabids</taxon>
        <taxon>Fabales</taxon>
        <taxon>Fabaceae</taxon>
        <taxon>Papilionoideae</taxon>
        <taxon>50 kb inversion clade</taxon>
        <taxon>NPAAA clade</taxon>
        <taxon>Hologalegina</taxon>
        <taxon>IRL clade</taxon>
        <taxon>Trifolieae</taxon>
        <taxon>Medicago</taxon>
    </lineage>
</organism>
<sequence length="111" mass="12981">MESRVYSFQTEFKFKSYWPNLLKNTSFFVKVIDASEHAKTMEILYELLNNFIEIGEQGGISLLGYIYNHTSSLNLMRKKTINVELVRHGVTSFATKFLTLQRLPKLKSKLR</sequence>
<dbReference type="PaxDb" id="3880-AES80293"/>
<protein>
    <submittedName>
        <fullName evidence="1 2">Uncharacterized protein</fullName>
    </submittedName>
</protein>
<proteinExistence type="predicted"/>
<gene>
    <name evidence="1" type="ordered locus">MTR_7g078980</name>
</gene>
<dbReference type="Proteomes" id="UP000002051">
    <property type="component" value="Unassembled WGS sequence"/>
</dbReference>
<dbReference type="AlphaFoldDB" id="G7L6N6"/>